<comment type="similarity">
    <text evidence="10">Belongs to the insect chemoreceptor superfamily. Heteromeric odorant receptor channel (TC 1.A.69) family. Or2a subfamily.</text>
</comment>
<evidence type="ECO:0000256" key="6">
    <source>
        <dbReference type="ARBA" id="ARBA00023136"/>
    </source>
</evidence>
<evidence type="ECO:0000256" key="11">
    <source>
        <dbReference type="ARBA" id="ARBA00038679"/>
    </source>
</evidence>
<feature type="transmembrane region" description="Helical" evidence="12">
    <location>
        <begin position="29"/>
        <end position="55"/>
    </location>
</feature>
<organism evidence="13 14">
    <name type="scientific">Bombus impatiens</name>
    <name type="common">Bumblebee</name>
    <dbReference type="NCBI Taxonomy" id="132113"/>
    <lineage>
        <taxon>Eukaryota</taxon>
        <taxon>Metazoa</taxon>
        <taxon>Ecdysozoa</taxon>
        <taxon>Arthropoda</taxon>
        <taxon>Hexapoda</taxon>
        <taxon>Insecta</taxon>
        <taxon>Pterygota</taxon>
        <taxon>Neoptera</taxon>
        <taxon>Endopterygota</taxon>
        <taxon>Hymenoptera</taxon>
        <taxon>Apocrita</taxon>
        <taxon>Aculeata</taxon>
        <taxon>Apoidea</taxon>
        <taxon>Anthophila</taxon>
        <taxon>Apidae</taxon>
        <taxon>Bombus</taxon>
        <taxon>Pyrobombus</taxon>
    </lineage>
</organism>
<evidence type="ECO:0000256" key="1">
    <source>
        <dbReference type="ARBA" id="ARBA00004141"/>
    </source>
</evidence>
<feature type="transmembrane region" description="Helical" evidence="12">
    <location>
        <begin position="123"/>
        <end position="144"/>
    </location>
</feature>
<reference evidence="14" key="1">
    <citation type="submission" date="2025-08" db="UniProtKB">
        <authorList>
            <consortium name="RefSeq"/>
        </authorList>
    </citation>
    <scope>IDENTIFICATION</scope>
</reference>
<evidence type="ECO:0000256" key="4">
    <source>
        <dbReference type="ARBA" id="ARBA00022725"/>
    </source>
</evidence>
<keyword evidence="4" id="KW-0552">Olfaction</keyword>
<dbReference type="Pfam" id="PF02949">
    <property type="entry name" value="7tm_6"/>
    <property type="match status" value="1"/>
</dbReference>
<evidence type="ECO:0000256" key="9">
    <source>
        <dbReference type="ARBA" id="ARBA00037764"/>
    </source>
</evidence>
<evidence type="ECO:0000256" key="7">
    <source>
        <dbReference type="ARBA" id="ARBA00023170"/>
    </source>
</evidence>
<dbReference type="Proteomes" id="UP000515180">
    <property type="component" value="Unplaced"/>
</dbReference>
<comment type="subcellular location">
    <subcellularLocation>
        <location evidence="1">Membrane</location>
        <topology evidence="1">Multi-pass membrane protein</topology>
    </subcellularLocation>
</comment>
<feature type="transmembrane region" description="Helical" evidence="12">
    <location>
        <begin position="176"/>
        <end position="200"/>
    </location>
</feature>
<protein>
    <submittedName>
        <fullName evidence="14">Uncharacterized protein LOC117152390</fullName>
    </submittedName>
</protein>
<evidence type="ECO:0000313" key="14">
    <source>
        <dbReference type="RefSeq" id="XP_033179847.1"/>
    </source>
</evidence>
<name>A0A6P8LL53_BOMIM</name>
<dbReference type="InterPro" id="IPR004117">
    <property type="entry name" value="7tm6_olfct_rcpt"/>
</dbReference>
<keyword evidence="2" id="KW-0716">Sensory transduction</keyword>
<comment type="subunit">
    <text evidence="11">Interacts with Orco. Complexes exist early in the endomembrane system in olfactory sensory neurons (OSNs), coupling these complexes to the conserved ciliary trafficking pathway.</text>
</comment>
<evidence type="ECO:0000256" key="10">
    <source>
        <dbReference type="ARBA" id="ARBA00037946"/>
    </source>
</evidence>
<proteinExistence type="inferred from homology"/>
<dbReference type="GO" id="GO:0005549">
    <property type="term" value="F:odorant binding"/>
    <property type="evidence" value="ECO:0007669"/>
    <property type="project" value="InterPro"/>
</dbReference>
<dbReference type="GO" id="GO:0005886">
    <property type="term" value="C:plasma membrane"/>
    <property type="evidence" value="ECO:0007669"/>
    <property type="project" value="TreeGrafter"/>
</dbReference>
<evidence type="ECO:0000256" key="2">
    <source>
        <dbReference type="ARBA" id="ARBA00022606"/>
    </source>
</evidence>
<comment type="function">
    <text evidence="9">Odorant receptor which mediates acceptance or avoidance behavior, depending on its substrates. The odorant receptor repertoire encodes a large collection of odor stimuli that vary widely in identity, intensity, and duration. May form a complex with Orco to form odorant-sensing units, providing sensitive and prolonged odorant signaling and calcium permeability.</text>
</comment>
<accession>A0A6P8LL53</accession>
<dbReference type="PANTHER" id="PTHR21137">
    <property type="entry name" value="ODORANT RECEPTOR"/>
    <property type="match status" value="1"/>
</dbReference>
<sequence length="243" mass="27849">MSILQPAFNILIVCGCWIPPSCRTFYGKLLYAAYTAFVIFLLCSFCISQFLNVILNVRTAEELSDSFYMFIASILSCCKIFTLLVNHKAIRILSRKLDEEPCKPIDEQEITIRRRFDKSIGSITIYYTIMVMLTVACMILFSFLTDFGDRKLAYKAWLPFNYSVSNCYYIAYAHQIIALIGTALLNVACDVLVCGLLVHVCGQQEILKHRVMELKKEPRPDIGKIVRFHDYLYGSVLSVRINK</sequence>
<dbReference type="AlphaFoldDB" id="A0A6P8LL53"/>
<evidence type="ECO:0000256" key="3">
    <source>
        <dbReference type="ARBA" id="ARBA00022692"/>
    </source>
</evidence>
<dbReference type="RefSeq" id="XP_033179847.1">
    <property type="nucleotide sequence ID" value="XM_033323956.1"/>
</dbReference>
<evidence type="ECO:0000313" key="13">
    <source>
        <dbReference type="Proteomes" id="UP000515180"/>
    </source>
</evidence>
<keyword evidence="7" id="KW-0675">Receptor</keyword>
<keyword evidence="13" id="KW-1185">Reference proteome</keyword>
<keyword evidence="8" id="KW-0807">Transducer</keyword>
<dbReference type="GO" id="GO:0004984">
    <property type="term" value="F:olfactory receptor activity"/>
    <property type="evidence" value="ECO:0007669"/>
    <property type="project" value="InterPro"/>
</dbReference>
<keyword evidence="6 12" id="KW-0472">Membrane</keyword>
<evidence type="ECO:0000256" key="8">
    <source>
        <dbReference type="ARBA" id="ARBA00023224"/>
    </source>
</evidence>
<evidence type="ECO:0000256" key="12">
    <source>
        <dbReference type="SAM" id="Phobius"/>
    </source>
</evidence>
<dbReference type="GeneID" id="117152390"/>
<dbReference type="GO" id="GO:0007165">
    <property type="term" value="P:signal transduction"/>
    <property type="evidence" value="ECO:0007669"/>
    <property type="project" value="UniProtKB-KW"/>
</dbReference>
<gene>
    <name evidence="14" type="primary">LOC117152390</name>
</gene>
<feature type="transmembrane region" description="Helical" evidence="12">
    <location>
        <begin position="67"/>
        <end position="86"/>
    </location>
</feature>
<evidence type="ECO:0000256" key="5">
    <source>
        <dbReference type="ARBA" id="ARBA00022989"/>
    </source>
</evidence>
<dbReference type="OrthoDB" id="6597368at2759"/>
<dbReference type="PANTHER" id="PTHR21137:SF37">
    <property type="entry name" value="ODORANT RECEPTOR 46A, ISOFORM B-RELATED"/>
    <property type="match status" value="1"/>
</dbReference>
<keyword evidence="3 12" id="KW-0812">Transmembrane</keyword>
<keyword evidence="5 12" id="KW-1133">Transmembrane helix</keyword>